<comment type="caution">
    <text evidence="1">The sequence shown here is derived from an EMBL/GenBank/DDBJ whole genome shotgun (WGS) entry which is preliminary data.</text>
</comment>
<keyword evidence="2" id="KW-1185">Reference proteome</keyword>
<dbReference type="Proteomes" id="UP001163321">
    <property type="component" value="Chromosome 12"/>
</dbReference>
<name>A0ACC0WHV8_9STRA</name>
<reference evidence="1 2" key="1">
    <citation type="journal article" date="2022" name="bioRxiv">
        <title>The genome of the oomycete Peronosclerospora sorghi, a cosmopolitan pathogen of maize and sorghum, is inflated with dispersed pseudogenes.</title>
        <authorList>
            <person name="Fletcher K."/>
            <person name="Martin F."/>
            <person name="Isakeit T."/>
            <person name="Cavanaugh K."/>
            <person name="Magill C."/>
            <person name="Michelmore R."/>
        </authorList>
    </citation>
    <scope>NUCLEOTIDE SEQUENCE [LARGE SCALE GENOMIC DNA]</scope>
    <source>
        <strain evidence="1">P6</strain>
    </source>
</reference>
<sequence length="155" mass="18423">MNEITFLLEMQQQPHRHGGPRPGRAANFYRDRLQGNERLMKDYLVSNLDFGKRLFRRLFRMHRTLFLRLVDSIERHDIYFQQRPHATGKIWPLCAPKIDDDVCRLLEENEKRGFQGMLGSLDYMHWAWKNFPKSWSGKYNGKEADPTIVLEAVDS</sequence>
<accession>A0ACC0WHV8</accession>
<evidence type="ECO:0000313" key="1">
    <source>
        <dbReference type="EMBL" id="KAI9918445.1"/>
    </source>
</evidence>
<proteinExistence type="predicted"/>
<dbReference type="EMBL" id="CM047591">
    <property type="protein sequence ID" value="KAI9918445.1"/>
    <property type="molecule type" value="Genomic_DNA"/>
</dbReference>
<organism evidence="1 2">
    <name type="scientific">Peronosclerospora sorghi</name>
    <dbReference type="NCBI Taxonomy" id="230839"/>
    <lineage>
        <taxon>Eukaryota</taxon>
        <taxon>Sar</taxon>
        <taxon>Stramenopiles</taxon>
        <taxon>Oomycota</taxon>
        <taxon>Peronosporomycetes</taxon>
        <taxon>Peronosporales</taxon>
        <taxon>Peronosporaceae</taxon>
        <taxon>Peronosclerospora</taxon>
    </lineage>
</organism>
<evidence type="ECO:0000313" key="2">
    <source>
        <dbReference type="Proteomes" id="UP001163321"/>
    </source>
</evidence>
<protein>
    <submittedName>
        <fullName evidence="1">Uncharacterized protein</fullName>
    </submittedName>
</protein>
<gene>
    <name evidence="1" type="ORF">PsorP6_011480</name>
</gene>